<evidence type="ECO:0000313" key="2">
    <source>
        <dbReference type="Proteomes" id="UP000076858"/>
    </source>
</evidence>
<name>A0A0P5Z441_9CRUS</name>
<dbReference type="PANTHER" id="PTHR15863">
    <property type="entry name" value="MRN COMPLEX-INTERACTING PROTEIN"/>
    <property type="match status" value="1"/>
</dbReference>
<dbReference type="InterPro" id="IPR049472">
    <property type="entry name" value="MRNIP_N"/>
</dbReference>
<comment type="caution">
    <text evidence="1">The sequence shown here is derived from an EMBL/GenBank/DDBJ whole genome shotgun (WGS) entry which is preliminary data.</text>
</comment>
<protein>
    <submittedName>
        <fullName evidence="1">Uncharacterized protein</fullName>
    </submittedName>
</protein>
<dbReference type="GO" id="GO:0005634">
    <property type="term" value="C:nucleus"/>
    <property type="evidence" value="ECO:0007669"/>
    <property type="project" value="TreeGrafter"/>
</dbReference>
<proteinExistence type="predicted"/>
<dbReference type="AlphaFoldDB" id="A0A0P5Z441"/>
<dbReference type="GO" id="GO:0007095">
    <property type="term" value="P:mitotic G2 DNA damage checkpoint signaling"/>
    <property type="evidence" value="ECO:0007669"/>
    <property type="project" value="TreeGrafter"/>
</dbReference>
<organism evidence="1 2">
    <name type="scientific">Daphnia magna</name>
    <dbReference type="NCBI Taxonomy" id="35525"/>
    <lineage>
        <taxon>Eukaryota</taxon>
        <taxon>Metazoa</taxon>
        <taxon>Ecdysozoa</taxon>
        <taxon>Arthropoda</taxon>
        <taxon>Crustacea</taxon>
        <taxon>Branchiopoda</taxon>
        <taxon>Diplostraca</taxon>
        <taxon>Cladocera</taxon>
        <taxon>Anomopoda</taxon>
        <taxon>Daphniidae</taxon>
        <taxon>Daphnia</taxon>
    </lineage>
</organism>
<dbReference type="STRING" id="35525.A0A0P5Z441"/>
<dbReference type="InterPro" id="IPR032739">
    <property type="entry name" value="MRNIP"/>
</dbReference>
<dbReference type="Pfam" id="PF15749">
    <property type="entry name" value="MRNIP"/>
    <property type="match status" value="1"/>
</dbReference>
<dbReference type="EMBL" id="LRGB01001019">
    <property type="protein sequence ID" value="KZS13834.1"/>
    <property type="molecule type" value="Genomic_DNA"/>
</dbReference>
<reference evidence="1 2" key="1">
    <citation type="submission" date="2016-03" db="EMBL/GenBank/DDBJ databases">
        <title>EvidentialGene: Evidence-directed Construction of Genes on Genomes.</title>
        <authorList>
            <person name="Gilbert D.G."/>
            <person name="Choi J.-H."/>
            <person name="Mockaitis K."/>
            <person name="Colbourne J."/>
            <person name="Pfrender M."/>
        </authorList>
    </citation>
    <scope>NUCLEOTIDE SEQUENCE [LARGE SCALE GENOMIC DNA]</scope>
    <source>
        <strain evidence="1 2">Xinb3</strain>
        <tissue evidence="1">Complete organism</tissue>
    </source>
</reference>
<evidence type="ECO:0000313" key="1">
    <source>
        <dbReference type="EMBL" id="KZS13834.1"/>
    </source>
</evidence>
<dbReference type="Proteomes" id="UP000076858">
    <property type="component" value="Unassembled WGS sequence"/>
</dbReference>
<gene>
    <name evidence="1" type="ORF">APZ42_020938</name>
</gene>
<keyword evidence="2" id="KW-1185">Reference proteome</keyword>
<dbReference type="PANTHER" id="PTHR15863:SF2">
    <property type="entry name" value="MRN COMPLEX-INTERACTING PROTEIN"/>
    <property type="match status" value="1"/>
</dbReference>
<sequence length="124" mass="14120">MPQDFCVHKCYSCSMFQVHVVKKSSNKWTCKICGEKQSVNKVFGQGSAKDCREHVQKLNLLKGKSAEPAEHETIEQDNKNIKRELHTLANDDCNHVSKAPTCSYAPLVKVSKWEYFLNSDSDIE</sequence>
<dbReference type="GO" id="GO:0003682">
    <property type="term" value="F:chromatin binding"/>
    <property type="evidence" value="ECO:0007669"/>
    <property type="project" value="TreeGrafter"/>
</dbReference>
<accession>A0A0P5Z441</accession>